<dbReference type="Pfam" id="PF00330">
    <property type="entry name" value="Aconitase"/>
    <property type="match status" value="2"/>
</dbReference>
<reference evidence="9" key="1">
    <citation type="submission" date="2019-11" db="EMBL/GenBank/DDBJ databases">
        <title>Microbial mats filling the niche in hypersaline microbial mats.</title>
        <authorList>
            <person name="Wong H.L."/>
            <person name="Macleod F.I."/>
            <person name="White R.A. III"/>
            <person name="Burns B.P."/>
        </authorList>
    </citation>
    <scope>NUCLEOTIDE SEQUENCE</scope>
    <source>
        <strain evidence="9">Rbin_158</strain>
    </source>
</reference>
<evidence type="ECO:0000256" key="3">
    <source>
        <dbReference type="ARBA" id="ARBA00022723"/>
    </source>
</evidence>
<dbReference type="AlphaFoldDB" id="A0A9D5JVU9"/>
<dbReference type="InterPro" id="IPR015928">
    <property type="entry name" value="Aconitase/3IPM_dehydase_swvl"/>
</dbReference>
<feature type="domain" description="Aconitase/3-isopropylmalate dehydratase large subunit alpha/beta/alpha" evidence="7">
    <location>
        <begin position="16"/>
        <end position="273"/>
    </location>
</feature>
<keyword evidence="2" id="KW-0004">4Fe-4S</keyword>
<dbReference type="GO" id="GO:0003861">
    <property type="term" value="F:3-isopropylmalate dehydratase activity"/>
    <property type="evidence" value="ECO:0007669"/>
    <property type="project" value="InterPro"/>
</dbReference>
<evidence type="ECO:0000256" key="2">
    <source>
        <dbReference type="ARBA" id="ARBA00022485"/>
    </source>
</evidence>
<evidence type="ECO:0000256" key="6">
    <source>
        <dbReference type="ARBA" id="ARBA00023239"/>
    </source>
</evidence>
<proteinExistence type="inferred from homology"/>
<protein>
    <submittedName>
        <fullName evidence="9">Homoaconitate hydratase family protein</fullName>
    </submittedName>
</protein>
<evidence type="ECO:0000259" key="7">
    <source>
        <dbReference type="Pfam" id="PF00330"/>
    </source>
</evidence>
<dbReference type="InterPro" id="IPR011827">
    <property type="entry name" value="LeuD_type2/HacB/DmdB"/>
</dbReference>
<evidence type="ECO:0000313" key="9">
    <source>
        <dbReference type="EMBL" id="MBD3325193.1"/>
    </source>
</evidence>
<organism evidence="9 10">
    <name type="scientific">candidate division KSB3 bacterium</name>
    <dbReference type="NCBI Taxonomy" id="2044937"/>
    <lineage>
        <taxon>Bacteria</taxon>
        <taxon>candidate division KSB3</taxon>
    </lineage>
</organism>
<evidence type="ECO:0000256" key="5">
    <source>
        <dbReference type="ARBA" id="ARBA00023014"/>
    </source>
</evidence>
<dbReference type="InterPro" id="IPR036008">
    <property type="entry name" value="Aconitase_4Fe-4S_dom"/>
</dbReference>
<dbReference type="NCBIfam" id="TIGR01343">
    <property type="entry name" value="hacA_fam"/>
    <property type="match status" value="1"/>
</dbReference>
<dbReference type="GO" id="GO:0051539">
    <property type="term" value="F:4 iron, 4 sulfur cluster binding"/>
    <property type="evidence" value="ECO:0007669"/>
    <property type="project" value="UniProtKB-KW"/>
</dbReference>
<keyword evidence="4" id="KW-0408">Iron</keyword>
<dbReference type="InterPro" id="IPR000573">
    <property type="entry name" value="AconitaseA/IPMdHydase_ssu_swvl"/>
</dbReference>
<feature type="non-terminal residue" evidence="9">
    <location>
        <position position="1"/>
    </location>
</feature>
<keyword evidence="6" id="KW-0456">Lyase</keyword>
<dbReference type="NCBIfam" id="TIGR02087">
    <property type="entry name" value="LEUD_arch"/>
    <property type="match status" value="1"/>
</dbReference>
<dbReference type="InterPro" id="IPR018136">
    <property type="entry name" value="Aconitase_4Fe-4S_BS"/>
</dbReference>
<dbReference type="PANTHER" id="PTHR43822">
    <property type="entry name" value="HOMOACONITASE, MITOCHONDRIAL-RELATED"/>
    <property type="match status" value="1"/>
</dbReference>
<dbReference type="Pfam" id="PF00694">
    <property type="entry name" value="Aconitase_C"/>
    <property type="match status" value="1"/>
</dbReference>
<feature type="domain" description="Aconitase A/isopropylmalate dehydratase small subunit swivel" evidence="8">
    <location>
        <begin position="421"/>
        <end position="535"/>
    </location>
</feature>
<comment type="caution">
    <text evidence="9">The sequence shown here is derived from an EMBL/GenBank/DDBJ whole genome shotgun (WGS) entry which is preliminary data.</text>
</comment>
<dbReference type="InterPro" id="IPR011826">
    <property type="entry name" value="HAcnase/IPMdehydase_lsu_prok"/>
</dbReference>
<dbReference type="HAMAP" id="MF_01027">
    <property type="entry name" value="LeuC_type2"/>
    <property type="match status" value="1"/>
</dbReference>
<evidence type="ECO:0000313" key="10">
    <source>
        <dbReference type="Proteomes" id="UP000649604"/>
    </source>
</evidence>
<dbReference type="PANTHER" id="PTHR43822:SF2">
    <property type="entry name" value="HOMOACONITASE, MITOCHONDRIAL"/>
    <property type="match status" value="1"/>
</dbReference>
<comment type="cofactor">
    <cofactor evidence="1">
        <name>[4Fe-4S] cluster</name>
        <dbReference type="ChEBI" id="CHEBI:49883"/>
    </cofactor>
</comment>
<dbReference type="InterPro" id="IPR001030">
    <property type="entry name" value="Acoase/IPM_deHydtase_lsu_aba"/>
</dbReference>
<evidence type="ECO:0000256" key="1">
    <source>
        <dbReference type="ARBA" id="ARBA00001966"/>
    </source>
</evidence>
<evidence type="ECO:0000256" key="4">
    <source>
        <dbReference type="ARBA" id="ARBA00023004"/>
    </source>
</evidence>
<dbReference type="SUPFAM" id="SSF53732">
    <property type="entry name" value="Aconitase iron-sulfur domain"/>
    <property type="match status" value="1"/>
</dbReference>
<dbReference type="SUPFAM" id="SSF52016">
    <property type="entry name" value="LeuD/IlvD-like"/>
    <property type="match status" value="1"/>
</dbReference>
<dbReference type="InterPro" id="IPR050067">
    <property type="entry name" value="IPM_dehydratase_rel_enz"/>
</dbReference>
<gene>
    <name evidence="9" type="ORF">GF339_11455</name>
</gene>
<name>A0A9D5JVU9_9BACT</name>
<sequence>SMAGNTVVEKIFGAPRGSIVFRQPDIVLSHDNTVSIEITFQNMGGQRVAAPDQLLIVLDHNAPPTNAKLANDYQRIRDFVKEQGVTKFHDVGEGICQQLMALHARPGMIIVGSDSHTCTAGAFNAFAAGIDRTETAAIWKTGETWFRVPDTLKITLHGRLRPRVAAKDLALWIMGMIGSSGANYLAIEYHGDGVNTLTISDRMTLANLAVEMGAKNAVFPPDEVLQDFLGGEHITGVWADQEADYLHELEIQLEDVFPVVACPHHVDHVKGVAEVAGTTLNQAFIGTCTNGRLDDLRIAAEILDGKRIPPSFQLLVTPASKQIYLDALQEGIIEKLLTAGATLLAPSCGPCLGMGQGIPADGYRVISTANRNFKGRMGNPQADIYLASPATAAMSALHGAITDPRPEKGTEHYPYPKPQSQTVEIRAGDDRYANGVWAYQDVDNLNTDQMFAGTLTYTISSAEPEKIVPHLFKGFDESFADRVQPGDVIVCGDNFGCGSSREHPAVGLSHAGVNAVLAKSVARIFFRSAINQGLPIIVLPEAVEAYTPGDSVTVDLEHGMVTLNGQPFPFAPLPPKLMDILHAKGLVNWMRQH</sequence>
<dbReference type="PRINTS" id="PR00415">
    <property type="entry name" value="ACONITASE"/>
</dbReference>
<dbReference type="NCBIfam" id="NF001614">
    <property type="entry name" value="PRK00402.1"/>
    <property type="match status" value="1"/>
</dbReference>
<dbReference type="GO" id="GO:0046872">
    <property type="term" value="F:metal ion binding"/>
    <property type="evidence" value="ECO:0007669"/>
    <property type="project" value="UniProtKB-KW"/>
</dbReference>
<dbReference type="GO" id="GO:0009098">
    <property type="term" value="P:L-leucine biosynthetic process"/>
    <property type="evidence" value="ECO:0007669"/>
    <property type="project" value="InterPro"/>
</dbReference>
<accession>A0A9D5JVU9</accession>
<dbReference type="InterPro" id="IPR015931">
    <property type="entry name" value="Acnase/IPM_dHydase_lsu_aba_1/3"/>
</dbReference>
<keyword evidence="3" id="KW-0479">Metal-binding</keyword>
<dbReference type="Proteomes" id="UP000649604">
    <property type="component" value="Unassembled WGS sequence"/>
</dbReference>
<dbReference type="Gene3D" id="3.20.19.10">
    <property type="entry name" value="Aconitase, domain 4"/>
    <property type="match status" value="1"/>
</dbReference>
<dbReference type="PROSITE" id="PS01244">
    <property type="entry name" value="ACONITASE_2"/>
    <property type="match status" value="1"/>
</dbReference>
<dbReference type="EMBL" id="WJJP01000372">
    <property type="protein sequence ID" value="MBD3325193.1"/>
    <property type="molecule type" value="Genomic_DNA"/>
</dbReference>
<dbReference type="NCBIfam" id="TIGR02086">
    <property type="entry name" value="IPMI_arch"/>
    <property type="match status" value="1"/>
</dbReference>
<feature type="domain" description="Aconitase/3-isopropylmalate dehydratase large subunit alpha/beta/alpha" evidence="7">
    <location>
        <begin position="274"/>
        <end position="399"/>
    </location>
</feature>
<dbReference type="InterPro" id="IPR006251">
    <property type="entry name" value="Homoacnase/IPMdehydase_lsu"/>
</dbReference>
<evidence type="ECO:0000259" key="8">
    <source>
        <dbReference type="Pfam" id="PF00694"/>
    </source>
</evidence>
<dbReference type="Gene3D" id="3.30.499.10">
    <property type="entry name" value="Aconitase, domain 3"/>
    <property type="match status" value="2"/>
</dbReference>
<dbReference type="PROSITE" id="PS00450">
    <property type="entry name" value="ACONITASE_1"/>
    <property type="match status" value="1"/>
</dbReference>
<keyword evidence="5" id="KW-0411">Iron-sulfur</keyword>